<sequence length="223" mass="26335">MYTTKALHIQSNYLQSELKAGEGEVVDLNEVLTEVYDLYPRGISQNDAKYKTFIEFMEEGSLEKIYQDIIEILKNYEVLNWSKVEEYPCYEFVILLHKNQLILDDDIDLMRSLNGVREDLLLYISYISNYYCYYIRETTYSEDIDQWSFKKIGLSEKPEIADLINKLNAYLEQMNYRMLSNDILSHKVPDVDLELIPYGEVTIFHCLFTDLLDFIIDSKELSS</sequence>
<dbReference type="Proteomes" id="UP000463051">
    <property type="component" value="Unassembled WGS sequence"/>
</dbReference>
<dbReference type="RefSeq" id="WP_195724244.1">
    <property type="nucleotide sequence ID" value="NZ_WJXB01000002.1"/>
</dbReference>
<proteinExistence type="predicted"/>
<gene>
    <name evidence="1" type="ORF">GJB61_04885</name>
</gene>
<evidence type="ECO:0000313" key="2">
    <source>
        <dbReference type="Proteomes" id="UP000463051"/>
    </source>
</evidence>
<reference evidence="1 2" key="1">
    <citation type="submission" date="2019-11" db="EMBL/GenBank/DDBJ databases">
        <title>Paenibacillus monticola sp. nov., a novel PGPR strain isolated from mountain sample in China.</title>
        <authorList>
            <person name="Zhao Q."/>
            <person name="Li H.-P."/>
            <person name="Zhang J.-L."/>
        </authorList>
    </citation>
    <scope>NUCLEOTIDE SEQUENCE [LARGE SCALE GENOMIC DNA]</scope>
    <source>
        <strain evidence="1 2">LC-T2</strain>
    </source>
</reference>
<comment type="caution">
    <text evidence="1">The sequence shown here is derived from an EMBL/GenBank/DDBJ whole genome shotgun (WGS) entry which is preliminary data.</text>
</comment>
<evidence type="ECO:0000313" key="1">
    <source>
        <dbReference type="EMBL" id="MRN52328.1"/>
    </source>
</evidence>
<accession>A0A7X2L0N2</accession>
<dbReference type="EMBL" id="WJXB01000002">
    <property type="protein sequence ID" value="MRN52328.1"/>
    <property type="molecule type" value="Genomic_DNA"/>
</dbReference>
<dbReference type="AlphaFoldDB" id="A0A7X2L0N2"/>
<organism evidence="1 2">
    <name type="scientific">Paenibacillus monticola</name>
    <dbReference type="NCBI Taxonomy" id="2666075"/>
    <lineage>
        <taxon>Bacteria</taxon>
        <taxon>Bacillati</taxon>
        <taxon>Bacillota</taxon>
        <taxon>Bacilli</taxon>
        <taxon>Bacillales</taxon>
        <taxon>Paenibacillaceae</taxon>
        <taxon>Paenibacillus</taxon>
    </lineage>
</organism>
<protein>
    <submittedName>
        <fullName evidence="1">Uncharacterized protein</fullName>
    </submittedName>
</protein>
<name>A0A7X2L0N2_9BACL</name>
<keyword evidence="2" id="KW-1185">Reference proteome</keyword>